<dbReference type="GeneID" id="63818569"/>
<accession>A0A165E1V5</accession>
<dbReference type="EMBL" id="KV427626">
    <property type="protein sequence ID" value="KZT06083.1"/>
    <property type="molecule type" value="Genomic_DNA"/>
</dbReference>
<dbReference type="AlphaFoldDB" id="A0A165E1V5"/>
<dbReference type="InParanoid" id="A0A165E1V5"/>
<sequence length="103" mass="11687">MATLTCAWLRVPRWPRAAGFLVCSCAESSKAILVFPRSDIMPLHLSSLLRLGFRGDGGELLDHTHIAGRIPFPRVLLAVAMAGAYRDPWCRPPWKRLSFRFFY</sequence>
<dbReference type="Proteomes" id="UP000076871">
    <property type="component" value="Unassembled WGS sequence"/>
</dbReference>
<proteinExistence type="predicted"/>
<dbReference type="RefSeq" id="XP_040763823.1">
    <property type="nucleotide sequence ID" value="XM_040901537.1"/>
</dbReference>
<keyword evidence="2" id="KW-1185">Reference proteome</keyword>
<gene>
    <name evidence="1" type="ORF">LAESUDRAFT_196514</name>
</gene>
<evidence type="ECO:0000313" key="2">
    <source>
        <dbReference type="Proteomes" id="UP000076871"/>
    </source>
</evidence>
<organism evidence="1 2">
    <name type="scientific">Laetiporus sulphureus 93-53</name>
    <dbReference type="NCBI Taxonomy" id="1314785"/>
    <lineage>
        <taxon>Eukaryota</taxon>
        <taxon>Fungi</taxon>
        <taxon>Dikarya</taxon>
        <taxon>Basidiomycota</taxon>
        <taxon>Agaricomycotina</taxon>
        <taxon>Agaricomycetes</taxon>
        <taxon>Polyporales</taxon>
        <taxon>Laetiporus</taxon>
    </lineage>
</organism>
<protein>
    <submittedName>
        <fullName evidence="1">Uncharacterized protein</fullName>
    </submittedName>
</protein>
<reference evidence="1 2" key="1">
    <citation type="journal article" date="2016" name="Mol. Biol. Evol.">
        <title>Comparative Genomics of Early-Diverging Mushroom-Forming Fungi Provides Insights into the Origins of Lignocellulose Decay Capabilities.</title>
        <authorList>
            <person name="Nagy L.G."/>
            <person name="Riley R."/>
            <person name="Tritt A."/>
            <person name="Adam C."/>
            <person name="Daum C."/>
            <person name="Floudas D."/>
            <person name="Sun H."/>
            <person name="Yadav J.S."/>
            <person name="Pangilinan J."/>
            <person name="Larsson K.H."/>
            <person name="Matsuura K."/>
            <person name="Barry K."/>
            <person name="Labutti K."/>
            <person name="Kuo R."/>
            <person name="Ohm R.A."/>
            <person name="Bhattacharya S.S."/>
            <person name="Shirouzu T."/>
            <person name="Yoshinaga Y."/>
            <person name="Martin F.M."/>
            <person name="Grigoriev I.V."/>
            <person name="Hibbett D.S."/>
        </authorList>
    </citation>
    <scope>NUCLEOTIDE SEQUENCE [LARGE SCALE GENOMIC DNA]</scope>
    <source>
        <strain evidence="1 2">93-53</strain>
    </source>
</reference>
<name>A0A165E1V5_9APHY</name>
<evidence type="ECO:0000313" key="1">
    <source>
        <dbReference type="EMBL" id="KZT06083.1"/>
    </source>
</evidence>